<protein>
    <submittedName>
        <fullName evidence="1">Unannotated protein</fullName>
    </submittedName>
</protein>
<proteinExistence type="predicted"/>
<accession>A0A6J6VND4</accession>
<dbReference type="EMBL" id="CAEZZT010000019">
    <property type="protein sequence ID" value="CAB4773550.1"/>
    <property type="molecule type" value="Genomic_DNA"/>
</dbReference>
<organism evidence="1">
    <name type="scientific">freshwater metagenome</name>
    <dbReference type="NCBI Taxonomy" id="449393"/>
    <lineage>
        <taxon>unclassified sequences</taxon>
        <taxon>metagenomes</taxon>
        <taxon>ecological metagenomes</taxon>
    </lineage>
</organism>
<dbReference type="AlphaFoldDB" id="A0A6J6VND4"/>
<name>A0A6J6VND4_9ZZZZ</name>
<gene>
    <name evidence="1" type="ORF">UFOPK2918_00425</name>
</gene>
<sequence length="118" mass="12735">MALSIKSPHVAVKTIISPTTAPIHQSIDKIYAKESEPPTTVKTSEPIKPSQLFFGLIVGTKGCLPSKTPTAYPNVSLHPTNTTKVITRSRPLFGRASRIKNPAKKGKYKSEKVVAVAL</sequence>
<reference evidence="1" key="1">
    <citation type="submission" date="2020-05" db="EMBL/GenBank/DDBJ databases">
        <authorList>
            <person name="Chiriac C."/>
            <person name="Salcher M."/>
            <person name="Ghai R."/>
            <person name="Kavagutti S V."/>
        </authorList>
    </citation>
    <scope>NUCLEOTIDE SEQUENCE</scope>
</reference>
<evidence type="ECO:0000313" key="1">
    <source>
        <dbReference type="EMBL" id="CAB4773550.1"/>
    </source>
</evidence>